<evidence type="ECO:0000313" key="9">
    <source>
        <dbReference type="EMBL" id="KAB7506238.1"/>
    </source>
</evidence>
<protein>
    <submittedName>
        <fullName evidence="9">Serine protease snake</fullName>
    </submittedName>
</protein>
<dbReference type="FunFam" id="2.40.10.10:FF:000054">
    <property type="entry name" value="Complement C1r subcomponent"/>
    <property type="match status" value="1"/>
</dbReference>
<dbReference type="OrthoDB" id="6339452at2759"/>
<dbReference type="InterPro" id="IPR009003">
    <property type="entry name" value="Peptidase_S1_PA"/>
</dbReference>
<evidence type="ECO:0000256" key="7">
    <source>
        <dbReference type="SAM" id="SignalP"/>
    </source>
</evidence>
<keyword evidence="2" id="KW-0964">Secreted</keyword>
<gene>
    <name evidence="9" type="primary">snk</name>
    <name evidence="9" type="ORF">Anas_07902</name>
</gene>
<name>A0A5N5TIU8_9CRUS</name>
<feature type="chain" id="PRO_5024439257" evidence="7">
    <location>
        <begin position="20"/>
        <end position="377"/>
    </location>
</feature>
<dbReference type="GO" id="GO:0006508">
    <property type="term" value="P:proteolysis"/>
    <property type="evidence" value="ECO:0007669"/>
    <property type="project" value="UniProtKB-KW"/>
</dbReference>
<evidence type="ECO:0000256" key="5">
    <source>
        <dbReference type="ARBA" id="ARBA00023180"/>
    </source>
</evidence>
<reference evidence="9 10" key="1">
    <citation type="journal article" date="2019" name="PLoS Biol.">
        <title>Sex chromosomes control vertical transmission of feminizing Wolbachia symbionts in an isopod.</title>
        <authorList>
            <person name="Becking T."/>
            <person name="Chebbi M.A."/>
            <person name="Giraud I."/>
            <person name="Moumen B."/>
            <person name="Laverre T."/>
            <person name="Caubet Y."/>
            <person name="Peccoud J."/>
            <person name="Gilbert C."/>
            <person name="Cordaux R."/>
        </authorList>
    </citation>
    <scope>NUCLEOTIDE SEQUENCE [LARGE SCALE GENOMIC DNA]</scope>
    <source>
        <strain evidence="9">ANa2</strain>
        <tissue evidence="9">Whole body excluding digestive tract and cuticle</tissue>
    </source>
</reference>
<evidence type="ECO:0000256" key="3">
    <source>
        <dbReference type="ARBA" id="ARBA00022729"/>
    </source>
</evidence>
<evidence type="ECO:0000313" key="10">
    <source>
        <dbReference type="Proteomes" id="UP000326759"/>
    </source>
</evidence>
<keyword evidence="3 7" id="KW-0732">Signal</keyword>
<dbReference type="SMART" id="SM00020">
    <property type="entry name" value="Tryp_SPc"/>
    <property type="match status" value="1"/>
</dbReference>
<keyword evidence="4" id="KW-1015">Disulfide bond</keyword>
<evidence type="ECO:0000256" key="6">
    <source>
        <dbReference type="RuleBase" id="RU363034"/>
    </source>
</evidence>
<dbReference type="SUPFAM" id="SSF50494">
    <property type="entry name" value="Trypsin-like serine proteases"/>
    <property type="match status" value="1"/>
</dbReference>
<evidence type="ECO:0000259" key="8">
    <source>
        <dbReference type="PROSITE" id="PS50240"/>
    </source>
</evidence>
<accession>A0A5N5TIU8</accession>
<dbReference type="GO" id="GO:0004252">
    <property type="term" value="F:serine-type endopeptidase activity"/>
    <property type="evidence" value="ECO:0007669"/>
    <property type="project" value="InterPro"/>
</dbReference>
<dbReference type="InterPro" id="IPR018114">
    <property type="entry name" value="TRYPSIN_HIS"/>
</dbReference>
<dbReference type="PROSITE" id="PS00134">
    <property type="entry name" value="TRYPSIN_HIS"/>
    <property type="match status" value="1"/>
</dbReference>
<dbReference type="CDD" id="cd00190">
    <property type="entry name" value="Tryp_SPc"/>
    <property type="match status" value="1"/>
</dbReference>
<evidence type="ECO:0000256" key="2">
    <source>
        <dbReference type="ARBA" id="ARBA00022525"/>
    </source>
</evidence>
<evidence type="ECO:0000256" key="4">
    <source>
        <dbReference type="ARBA" id="ARBA00023157"/>
    </source>
</evidence>
<evidence type="ECO:0000256" key="1">
    <source>
        <dbReference type="ARBA" id="ARBA00004613"/>
    </source>
</evidence>
<feature type="signal peptide" evidence="7">
    <location>
        <begin position="1"/>
        <end position="19"/>
    </location>
</feature>
<keyword evidence="6 9" id="KW-0645">Protease</keyword>
<keyword evidence="6" id="KW-0720">Serine protease</keyword>
<dbReference type="AlphaFoldDB" id="A0A5N5TIU8"/>
<dbReference type="Proteomes" id="UP000326759">
    <property type="component" value="Unassembled WGS sequence"/>
</dbReference>
<dbReference type="PROSITE" id="PS00135">
    <property type="entry name" value="TRYPSIN_SER"/>
    <property type="match status" value="1"/>
</dbReference>
<sequence length="377" mass="41611">MFLILLKVCFLCIFVHSKGEGGPGDECEVDDGVKGSCSTFKECQSTHGIVRRNDTTTMCSPFEGQELFCCRRPFEVARELCIAWKSYWRDNDGKCVSEKPLIVGGEEAGVGQFPEIGILGSGANIKRITWKCGGTLISQYFVLTAAHCVLEIVGTIPTGLFDGMSLHQETRNKAPVEQLILISDVIIHPEYNRPYHDIALLKLEKPVIFTKRVLPACLPLYPEEDFSDKILTVAGWGRIQYADFKVTPTLQKVNIPVIERLKCWEDLKRDNALLIPRGITEEQICAGEEGKDSCQGDSGGPLLLQARVNETDIPCEHTIAGIVSFGSGCGKFGVYTRVSSYLDWITGYIAPGIVPKIHTPLIPKSKTDSQVAIIFPN</sequence>
<dbReference type="PANTHER" id="PTHR24253">
    <property type="entry name" value="TRANSMEMBRANE PROTEASE SERINE"/>
    <property type="match status" value="1"/>
</dbReference>
<dbReference type="GO" id="GO:0005576">
    <property type="term" value="C:extracellular region"/>
    <property type="evidence" value="ECO:0007669"/>
    <property type="project" value="UniProtKB-SubCell"/>
</dbReference>
<dbReference type="InterPro" id="IPR001314">
    <property type="entry name" value="Peptidase_S1A"/>
</dbReference>
<organism evidence="9 10">
    <name type="scientific">Armadillidium nasatum</name>
    <dbReference type="NCBI Taxonomy" id="96803"/>
    <lineage>
        <taxon>Eukaryota</taxon>
        <taxon>Metazoa</taxon>
        <taxon>Ecdysozoa</taxon>
        <taxon>Arthropoda</taxon>
        <taxon>Crustacea</taxon>
        <taxon>Multicrustacea</taxon>
        <taxon>Malacostraca</taxon>
        <taxon>Eumalacostraca</taxon>
        <taxon>Peracarida</taxon>
        <taxon>Isopoda</taxon>
        <taxon>Oniscidea</taxon>
        <taxon>Crinocheta</taxon>
        <taxon>Armadillidiidae</taxon>
        <taxon>Armadillidium</taxon>
    </lineage>
</organism>
<comment type="subcellular location">
    <subcellularLocation>
        <location evidence="1">Secreted</location>
    </subcellularLocation>
</comment>
<dbReference type="InterPro" id="IPR033116">
    <property type="entry name" value="TRYPSIN_SER"/>
</dbReference>
<dbReference type="Pfam" id="PF00089">
    <property type="entry name" value="Trypsin"/>
    <property type="match status" value="1"/>
</dbReference>
<dbReference type="InterPro" id="IPR043504">
    <property type="entry name" value="Peptidase_S1_PA_chymotrypsin"/>
</dbReference>
<keyword evidence="6" id="KW-0378">Hydrolase</keyword>
<dbReference type="PRINTS" id="PR00722">
    <property type="entry name" value="CHYMOTRYPSIN"/>
</dbReference>
<keyword evidence="5" id="KW-0325">Glycoprotein</keyword>
<dbReference type="PROSITE" id="PS50240">
    <property type="entry name" value="TRYPSIN_DOM"/>
    <property type="match status" value="1"/>
</dbReference>
<comment type="caution">
    <text evidence="9">The sequence shown here is derived from an EMBL/GenBank/DDBJ whole genome shotgun (WGS) entry which is preliminary data.</text>
</comment>
<feature type="domain" description="Peptidase S1" evidence="8">
    <location>
        <begin position="102"/>
        <end position="350"/>
    </location>
</feature>
<dbReference type="PANTHER" id="PTHR24253:SF176">
    <property type="entry name" value="CORIN, ISOFORM B"/>
    <property type="match status" value="1"/>
</dbReference>
<dbReference type="InterPro" id="IPR001254">
    <property type="entry name" value="Trypsin_dom"/>
</dbReference>
<proteinExistence type="predicted"/>
<dbReference type="EMBL" id="SEYY01000927">
    <property type="protein sequence ID" value="KAB7506238.1"/>
    <property type="molecule type" value="Genomic_DNA"/>
</dbReference>
<dbReference type="FunFam" id="2.40.10.10:FF:000068">
    <property type="entry name" value="transmembrane protease serine 2"/>
    <property type="match status" value="1"/>
</dbReference>
<keyword evidence="10" id="KW-1185">Reference proteome</keyword>
<dbReference type="Gene3D" id="2.40.10.10">
    <property type="entry name" value="Trypsin-like serine proteases"/>
    <property type="match status" value="1"/>
</dbReference>